<evidence type="ECO:0000256" key="12">
    <source>
        <dbReference type="ARBA" id="ARBA00023274"/>
    </source>
</evidence>
<dbReference type="GO" id="GO:0003676">
    <property type="term" value="F:nucleic acid binding"/>
    <property type="evidence" value="ECO:0007669"/>
    <property type="project" value="InterPro"/>
</dbReference>
<comment type="caution">
    <text evidence="16">The sequence shown here is derived from an EMBL/GenBank/DDBJ whole genome shotgun (WGS) entry which is preliminary data.</text>
</comment>
<feature type="transmembrane region" description="Helical" evidence="15">
    <location>
        <begin position="119"/>
        <end position="140"/>
    </location>
</feature>
<evidence type="ECO:0000256" key="10">
    <source>
        <dbReference type="ARBA" id="ARBA00023010"/>
    </source>
</evidence>
<dbReference type="SUPFAM" id="SSF103491">
    <property type="entry name" value="Preprotein translocase SecY subunit"/>
    <property type="match status" value="1"/>
</dbReference>
<dbReference type="Pfam" id="PF00411">
    <property type="entry name" value="Ribosomal_S11"/>
    <property type="match status" value="1"/>
</dbReference>
<dbReference type="InterPro" id="IPR001971">
    <property type="entry name" value="Ribosomal_uS11"/>
</dbReference>
<dbReference type="PROSITE" id="PS00054">
    <property type="entry name" value="RIBOSOMAL_S11"/>
    <property type="match status" value="1"/>
</dbReference>
<keyword evidence="6 15" id="KW-0812">Transmembrane</keyword>
<dbReference type="GO" id="GO:0005840">
    <property type="term" value="C:ribosome"/>
    <property type="evidence" value="ECO:0007669"/>
    <property type="project" value="UniProtKB-KW"/>
</dbReference>
<evidence type="ECO:0000256" key="6">
    <source>
        <dbReference type="ARBA" id="ARBA00022692"/>
    </source>
</evidence>
<dbReference type="InterPro" id="IPR027437">
    <property type="entry name" value="Rbsml_uS13_C"/>
</dbReference>
<evidence type="ECO:0000256" key="2">
    <source>
        <dbReference type="ARBA" id="ARBA00005751"/>
    </source>
</evidence>
<dbReference type="PROSITE" id="PS00756">
    <property type="entry name" value="SECY_2"/>
    <property type="match status" value="1"/>
</dbReference>
<evidence type="ECO:0008006" key="18">
    <source>
        <dbReference type="Google" id="ProtNLM"/>
    </source>
</evidence>
<evidence type="ECO:0000256" key="7">
    <source>
        <dbReference type="ARBA" id="ARBA00022927"/>
    </source>
</evidence>
<dbReference type="InterPro" id="IPR030659">
    <property type="entry name" value="SecY_CS"/>
</dbReference>
<keyword evidence="7" id="KW-0653">Protein transport</keyword>
<comment type="subcellular location">
    <subcellularLocation>
        <location evidence="1">Membrane</location>
        <topology evidence="1">Multi-pass membrane protein</topology>
    </subcellularLocation>
</comment>
<dbReference type="InterPro" id="IPR036967">
    <property type="entry name" value="Ribosomal_uS11_sf"/>
</dbReference>
<dbReference type="EMBL" id="CATQJL010000306">
    <property type="protein sequence ID" value="CAJ0604624.1"/>
    <property type="molecule type" value="Genomic_DNA"/>
</dbReference>
<dbReference type="InterPro" id="IPR018102">
    <property type="entry name" value="Ribosomal_uS11_CS"/>
</dbReference>
<dbReference type="NCBIfam" id="TIGR00967">
    <property type="entry name" value="3a0501s007"/>
    <property type="match status" value="1"/>
</dbReference>
<evidence type="ECO:0000256" key="9">
    <source>
        <dbReference type="ARBA" id="ARBA00022989"/>
    </source>
</evidence>
<reference evidence="16" key="1">
    <citation type="submission" date="2023-07" db="EMBL/GenBank/DDBJ databases">
        <authorList>
            <consortium name="CYATHOMIX"/>
        </authorList>
    </citation>
    <scope>NUCLEOTIDE SEQUENCE</scope>
    <source>
        <strain evidence="16">N/A</strain>
    </source>
</reference>
<comment type="similarity">
    <text evidence="3 13">Belongs to the universal ribosomal protein uS11 family.</text>
</comment>
<dbReference type="PROSITE" id="PS50159">
    <property type="entry name" value="RIBOSOMAL_S13_2"/>
    <property type="match status" value="1"/>
</dbReference>
<dbReference type="GO" id="GO:0015031">
    <property type="term" value="P:protein transport"/>
    <property type="evidence" value="ECO:0007669"/>
    <property type="project" value="UniProtKB-KW"/>
</dbReference>
<organism evidence="16 17">
    <name type="scientific">Cylicocyclus nassatus</name>
    <name type="common">Nematode worm</name>
    <dbReference type="NCBI Taxonomy" id="53992"/>
    <lineage>
        <taxon>Eukaryota</taxon>
        <taxon>Metazoa</taxon>
        <taxon>Ecdysozoa</taxon>
        <taxon>Nematoda</taxon>
        <taxon>Chromadorea</taxon>
        <taxon>Rhabditida</taxon>
        <taxon>Rhabditina</taxon>
        <taxon>Rhabditomorpha</taxon>
        <taxon>Strongyloidea</taxon>
        <taxon>Strongylidae</taxon>
        <taxon>Cylicocyclus</taxon>
    </lineage>
</organism>
<dbReference type="InterPro" id="IPR023201">
    <property type="entry name" value="SecY_dom_sf"/>
</dbReference>
<feature type="transmembrane region" description="Helical" evidence="15">
    <location>
        <begin position="152"/>
        <end position="172"/>
    </location>
</feature>
<dbReference type="Gene3D" id="1.10.3370.10">
    <property type="entry name" value="SecY subunit domain"/>
    <property type="match status" value="1"/>
</dbReference>
<keyword evidence="11 15" id="KW-0472">Membrane</keyword>
<gene>
    <name evidence="16" type="ORF">CYNAS_LOCUS16607</name>
</gene>
<evidence type="ECO:0000313" key="16">
    <source>
        <dbReference type="EMBL" id="CAJ0604624.1"/>
    </source>
</evidence>
<dbReference type="InterPro" id="IPR010979">
    <property type="entry name" value="Ribosomal_uS13-like_H2TH"/>
</dbReference>
<dbReference type="Pfam" id="PF00344">
    <property type="entry name" value="SecY"/>
    <property type="match status" value="1"/>
</dbReference>
<keyword evidence="17" id="KW-1185">Reference proteome</keyword>
<dbReference type="AlphaFoldDB" id="A0AA36M9M6"/>
<feature type="transmembrane region" description="Helical" evidence="15">
    <location>
        <begin position="184"/>
        <end position="201"/>
    </location>
</feature>
<comment type="similarity">
    <text evidence="4">Belongs to the universal ribosomal protein uS13 family.</text>
</comment>
<feature type="transmembrane region" description="Helical" evidence="15">
    <location>
        <begin position="21"/>
        <end position="39"/>
    </location>
</feature>
<name>A0AA36M9M6_CYLNA</name>
<keyword evidence="9 15" id="KW-1133">Transmembrane helix</keyword>
<dbReference type="SUPFAM" id="SSF53137">
    <property type="entry name" value="Translational machinery components"/>
    <property type="match status" value="1"/>
</dbReference>
<keyword evidence="10" id="KW-0811">Translocation</keyword>
<keyword evidence="12 13" id="KW-0687">Ribonucleoprotein</keyword>
<protein>
    <recommendedName>
        <fullName evidence="18">Protein translocase subunit SecY</fullName>
    </recommendedName>
</protein>
<dbReference type="GO" id="GO:0003735">
    <property type="term" value="F:structural constituent of ribosome"/>
    <property type="evidence" value="ECO:0007669"/>
    <property type="project" value="InterPro"/>
</dbReference>
<feature type="transmembrane region" description="Helical" evidence="15">
    <location>
        <begin position="213"/>
        <end position="235"/>
    </location>
</feature>
<dbReference type="PANTHER" id="PTHR11759">
    <property type="entry name" value="40S RIBOSOMAL PROTEIN S14/30S RIBOSOMAL PROTEIN S11"/>
    <property type="match status" value="1"/>
</dbReference>
<dbReference type="GO" id="GO:1990904">
    <property type="term" value="C:ribonucleoprotein complex"/>
    <property type="evidence" value="ECO:0007669"/>
    <property type="project" value="UniProtKB-KW"/>
</dbReference>
<dbReference type="GO" id="GO:0006412">
    <property type="term" value="P:translation"/>
    <property type="evidence" value="ECO:0007669"/>
    <property type="project" value="InterPro"/>
</dbReference>
<feature type="transmembrane region" description="Helical" evidence="15">
    <location>
        <begin position="75"/>
        <end position="98"/>
    </location>
</feature>
<evidence type="ECO:0000256" key="3">
    <source>
        <dbReference type="ARBA" id="ARBA00006194"/>
    </source>
</evidence>
<comment type="similarity">
    <text evidence="2">Belongs to the SecY/SEC61-alpha family.</text>
</comment>
<dbReference type="PROSITE" id="PS00755">
    <property type="entry name" value="SECY_1"/>
    <property type="match status" value="1"/>
</dbReference>
<keyword evidence="8 13" id="KW-0689">Ribosomal protein</keyword>
<evidence type="ECO:0000256" key="4">
    <source>
        <dbReference type="ARBA" id="ARBA00008080"/>
    </source>
</evidence>
<evidence type="ECO:0000256" key="1">
    <source>
        <dbReference type="ARBA" id="ARBA00004141"/>
    </source>
</evidence>
<feature type="region of interest" description="Disordered" evidence="14">
    <location>
        <begin position="336"/>
        <end position="357"/>
    </location>
</feature>
<evidence type="ECO:0000256" key="13">
    <source>
        <dbReference type="RuleBase" id="RU003629"/>
    </source>
</evidence>
<dbReference type="Gene3D" id="4.10.910.10">
    <property type="entry name" value="30s ribosomal protein s13, domain 2"/>
    <property type="match status" value="1"/>
</dbReference>
<dbReference type="SUPFAM" id="SSF46946">
    <property type="entry name" value="S13-like H2TH domain"/>
    <property type="match status" value="1"/>
</dbReference>
<evidence type="ECO:0000256" key="15">
    <source>
        <dbReference type="SAM" id="Phobius"/>
    </source>
</evidence>
<evidence type="ECO:0000256" key="8">
    <source>
        <dbReference type="ARBA" id="ARBA00022980"/>
    </source>
</evidence>
<evidence type="ECO:0000256" key="11">
    <source>
        <dbReference type="ARBA" id="ARBA00023136"/>
    </source>
</evidence>
<sequence>MAKKPGYQNRSTQSGSNELKGRLLFVLGALIVFRIGSFIPVPGIDAAVLAQLIEQQKGTIIDMFNMFSGGALSRASIFALGIMPYISASIIIQLLATVSPTLGELRKEGESGRRKISKYTRYATLGLATLQAIGISTGLPNMLPGLVPNLGFGFYFTAVVSLVTGTMFLMWLGEQITERGIGNGISLIIFAGIVAGLPSAIGQTIEQARQGQMHPLVLLLIAAVVFAVTYFVVFVERGQRRIKVEYAKRQQGRQILAAGIAEDVKISELSEEQIDKLRDEVGKFTVEGDLRREVTLNIKRLLDLDGVAHIHASFNNTIVTITDRQGNALAWATAGGSGFRGSRKSTPFAAQGPGPGRESTIRALNAAGFRITNITDVTPIPHNGCRPPKKRRV</sequence>
<dbReference type="Gene3D" id="3.30.420.80">
    <property type="entry name" value="Ribosomal protein S11"/>
    <property type="match status" value="2"/>
</dbReference>
<keyword evidence="5" id="KW-0813">Transport</keyword>
<dbReference type="InterPro" id="IPR002208">
    <property type="entry name" value="SecY/SEC61-alpha"/>
</dbReference>
<evidence type="ECO:0000256" key="14">
    <source>
        <dbReference type="SAM" id="MobiDB-lite"/>
    </source>
</evidence>
<dbReference type="GO" id="GO:0016020">
    <property type="term" value="C:membrane"/>
    <property type="evidence" value="ECO:0007669"/>
    <property type="project" value="UniProtKB-SubCell"/>
</dbReference>
<dbReference type="PRINTS" id="PR00303">
    <property type="entry name" value="SECYTRNLCASE"/>
</dbReference>
<evidence type="ECO:0000313" key="17">
    <source>
        <dbReference type="Proteomes" id="UP001176961"/>
    </source>
</evidence>
<dbReference type="Proteomes" id="UP001176961">
    <property type="component" value="Unassembled WGS sequence"/>
</dbReference>
<dbReference type="HAMAP" id="MF_01310">
    <property type="entry name" value="Ribosomal_uS11"/>
    <property type="match status" value="1"/>
</dbReference>
<evidence type="ECO:0000256" key="5">
    <source>
        <dbReference type="ARBA" id="ARBA00022448"/>
    </source>
</evidence>
<accession>A0AA36M9M6</accession>
<proteinExistence type="inferred from homology"/>